<dbReference type="GO" id="GO:0072670">
    <property type="term" value="P:mitochondrial tRNA threonylcarbamoyladenosine modification"/>
    <property type="evidence" value="ECO:0007669"/>
    <property type="project" value="TreeGrafter"/>
</dbReference>
<keyword evidence="3" id="KW-0819">tRNA processing</keyword>
<dbReference type="PANTHER" id="PTHR11735:SF6">
    <property type="entry name" value="TRNA N6-ADENOSINE THREONYLCARBAMOYLTRANSFERASE, MITOCHONDRIAL"/>
    <property type="match status" value="1"/>
</dbReference>
<dbReference type="RefSeq" id="XP_025341657.1">
    <property type="nucleotide sequence ID" value="XM_025487849.1"/>
</dbReference>
<dbReference type="InterPro" id="IPR017861">
    <property type="entry name" value="KAE1/TsaD"/>
</dbReference>
<dbReference type="NCBIfam" id="TIGR00329">
    <property type="entry name" value="gcp_kae1"/>
    <property type="match status" value="1"/>
</dbReference>
<dbReference type="InterPro" id="IPR043129">
    <property type="entry name" value="ATPase_NBD"/>
</dbReference>
<dbReference type="EMBL" id="PKFO01000004">
    <property type="protein sequence ID" value="PVH20717.1"/>
    <property type="molecule type" value="Genomic_DNA"/>
</dbReference>
<dbReference type="AlphaFoldDB" id="A0A2V1AR66"/>
<protein>
    <recommendedName>
        <fullName evidence="1">N(6)-L-threonylcarbamoyladenine synthase</fullName>
        <ecNumber evidence="1">2.3.1.234</ecNumber>
    </recommendedName>
</protein>
<dbReference type="SUPFAM" id="SSF53067">
    <property type="entry name" value="Actin-like ATPase domain"/>
    <property type="match status" value="2"/>
</dbReference>
<dbReference type="VEuPathDB" id="FungiDB:CXQ85_004221"/>
<dbReference type="GeneID" id="37009551"/>
<dbReference type="Gene3D" id="3.30.420.40">
    <property type="match status" value="2"/>
</dbReference>
<keyword evidence="5" id="KW-0012">Acyltransferase</keyword>
<evidence type="ECO:0000259" key="7">
    <source>
        <dbReference type="Pfam" id="PF00814"/>
    </source>
</evidence>
<name>A0A2V1AR66_9ASCO</name>
<keyword evidence="2" id="KW-0808">Transferase</keyword>
<dbReference type="GO" id="GO:0061711">
    <property type="term" value="F:tRNA N(6)-L-threonylcarbamoyladenine synthase activity"/>
    <property type="evidence" value="ECO:0007669"/>
    <property type="project" value="UniProtKB-EC"/>
</dbReference>
<dbReference type="GO" id="GO:0005739">
    <property type="term" value="C:mitochondrion"/>
    <property type="evidence" value="ECO:0007669"/>
    <property type="project" value="TreeGrafter"/>
</dbReference>
<dbReference type="OrthoDB" id="10259622at2759"/>
<evidence type="ECO:0000256" key="4">
    <source>
        <dbReference type="ARBA" id="ARBA00022723"/>
    </source>
</evidence>
<evidence type="ECO:0000256" key="3">
    <source>
        <dbReference type="ARBA" id="ARBA00022694"/>
    </source>
</evidence>
<sequence length="381" mass="42513">MLPSRGLRPVSRLFSRQYRVLAIESSCDDSCVALLEKHSPSSQPVVIDEMKRTLRSVEVGGVIPTAAFEFHSMHMPALMKEFCSKHDLSIRNPPDLLCVTRGPGMLGSLSSSLQYAKGLALAWDIPMVGTHHMLGHILASNLPTTENPGRPPPQYPFLSLLCSGGHTMLVFSKSLTEHEIIIDTMDIACGDAIDKAARELGMRGNMIGPELEKYVASIPPREVEEFSSIKTLDRNNEFNFKLKMPLHKPKHQKIPENIAFTFAFLLSSIKDHKARQELDERTKQFLAFKVQDTVFEHIIDRVNLAFAKHSDAGDGKFAGVKDFVCSGGVAANQQLRQKLFNNLKFQNKLEFHFPDLKVCTDNATMIGVAGIDLFEKLRVNL</sequence>
<dbReference type="PROSITE" id="PS01016">
    <property type="entry name" value="GLYCOPROTEASE"/>
    <property type="match status" value="1"/>
</dbReference>
<evidence type="ECO:0000313" key="9">
    <source>
        <dbReference type="Proteomes" id="UP000244309"/>
    </source>
</evidence>
<evidence type="ECO:0000256" key="5">
    <source>
        <dbReference type="ARBA" id="ARBA00023315"/>
    </source>
</evidence>
<comment type="caution">
    <text evidence="8">The sequence shown here is derived from an EMBL/GenBank/DDBJ whole genome shotgun (WGS) entry which is preliminary data.</text>
</comment>
<proteinExistence type="predicted"/>
<organism evidence="8 9">
    <name type="scientific">Candidozyma haemuli</name>
    <dbReference type="NCBI Taxonomy" id="45357"/>
    <lineage>
        <taxon>Eukaryota</taxon>
        <taxon>Fungi</taxon>
        <taxon>Dikarya</taxon>
        <taxon>Ascomycota</taxon>
        <taxon>Saccharomycotina</taxon>
        <taxon>Pichiomycetes</taxon>
        <taxon>Metschnikowiaceae</taxon>
        <taxon>Candidozyma</taxon>
    </lineage>
</organism>
<evidence type="ECO:0000313" key="8">
    <source>
        <dbReference type="EMBL" id="PVH20717.1"/>
    </source>
</evidence>
<accession>A0A2V1AR66</accession>
<dbReference type="PANTHER" id="PTHR11735">
    <property type="entry name" value="TRNA N6-ADENOSINE THREONYLCARBAMOYLTRANSFERASE"/>
    <property type="match status" value="1"/>
</dbReference>
<evidence type="ECO:0000256" key="1">
    <source>
        <dbReference type="ARBA" id="ARBA00012156"/>
    </source>
</evidence>
<dbReference type="PRINTS" id="PR00789">
    <property type="entry name" value="OSIALOPTASE"/>
</dbReference>
<dbReference type="Pfam" id="PF00814">
    <property type="entry name" value="TsaD"/>
    <property type="match status" value="1"/>
</dbReference>
<dbReference type="Proteomes" id="UP000244309">
    <property type="component" value="Unassembled WGS sequence"/>
</dbReference>
<keyword evidence="9" id="KW-1185">Reference proteome</keyword>
<dbReference type="STRING" id="45357.A0A2V1AR66"/>
<gene>
    <name evidence="8" type="ORF">CXQ85_004221</name>
</gene>
<dbReference type="InterPro" id="IPR000905">
    <property type="entry name" value="Gcp-like_dom"/>
</dbReference>
<reference evidence="8 9" key="1">
    <citation type="submission" date="2017-12" db="EMBL/GenBank/DDBJ databases">
        <title>Genome Sequence of a Multidrug-Resistant Candida haemulonii Isolate from a Patient with Chronic Leg Ulcers in Israel.</title>
        <authorList>
            <person name="Chow N.A."/>
            <person name="Gade L."/>
            <person name="Batra D."/>
            <person name="Rowe L.A."/>
            <person name="Ben-Ami R."/>
            <person name="Loparev V.N."/>
            <person name="Litvintseva A.P."/>
        </authorList>
    </citation>
    <scope>NUCLEOTIDE SEQUENCE [LARGE SCALE GENOMIC DNA]</scope>
    <source>
        <strain evidence="8 9">B11899</strain>
    </source>
</reference>
<dbReference type="EC" id="2.3.1.234" evidence="1"/>
<dbReference type="GO" id="GO:0046872">
    <property type="term" value="F:metal ion binding"/>
    <property type="evidence" value="ECO:0007669"/>
    <property type="project" value="UniProtKB-KW"/>
</dbReference>
<comment type="catalytic activity">
    <reaction evidence="6">
        <text>L-threonylcarbamoyladenylate + adenosine(37) in tRNA = N(6)-L-threonylcarbamoyladenosine(37) in tRNA + AMP + H(+)</text>
        <dbReference type="Rhea" id="RHEA:37059"/>
        <dbReference type="Rhea" id="RHEA-COMP:10162"/>
        <dbReference type="Rhea" id="RHEA-COMP:10163"/>
        <dbReference type="ChEBI" id="CHEBI:15378"/>
        <dbReference type="ChEBI" id="CHEBI:73682"/>
        <dbReference type="ChEBI" id="CHEBI:74411"/>
        <dbReference type="ChEBI" id="CHEBI:74418"/>
        <dbReference type="ChEBI" id="CHEBI:456215"/>
        <dbReference type="EC" id="2.3.1.234"/>
    </reaction>
</comment>
<evidence type="ECO:0000256" key="6">
    <source>
        <dbReference type="ARBA" id="ARBA00048117"/>
    </source>
</evidence>
<evidence type="ECO:0000256" key="2">
    <source>
        <dbReference type="ARBA" id="ARBA00022679"/>
    </source>
</evidence>
<keyword evidence="4" id="KW-0479">Metal-binding</keyword>
<dbReference type="InterPro" id="IPR017860">
    <property type="entry name" value="Peptidase_M22_CS"/>
</dbReference>
<feature type="domain" description="Gcp-like" evidence="7">
    <location>
        <begin position="58"/>
        <end position="367"/>
    </location>
</feature>